<evidence type="ECO:0000313" key="2">
    <source>
        <dbReference type="EMBL" id="TCP44190.1"/>
    </source>
</evidence>
<feature type="chain" id="PRO_5020480248" evidence="1">
    <location>
        <begin position="24"/>
        <end position="130"/>
    </location>
</feature>
<dbReference type="RefSeq" id="WP_165915484.1">
    <property type="nucleotide sequence ID" value="NZ_SLXP01000001.1"/>
</dbReference>
<dbReference type="AlphaFoldDB" id="A0A4R2Q684"/>
<proteinExistence type="predicted"/>
<feature type="signal peptide" evidence="1">
    <location>
        <begin position="1"/>
        <end position="23"/>
    </location>
</feature>
<evidence type="ECO:0000313" key="3">
    <source>
        <dbReference type="Proteomes" id="UP000294835"/>
    </source>
</evidence>
<protein>
    <submittedName>
        <fullName evidence="2">Uncharacterized protein</fullName>
    </submittedName>
</protein>
<reference evidence="2 3" key="1">
    <citation type="submission" date="2019-03" db="EMBL/GenBank/DDBJ databases">
        <title>Genomic Encyclopedia of Type Strains, Phase IV (KMG-IV): sequencing the most valuable type-strain genomes for metagenomic binning, comparative biology and taxonomic classification.</title>
        <authorList>
            <person name="Goeker M."/>
        </authorList>
    </citation>
    <scope>NUCLEOTIDE SEQUENCE [LARGE SCALE GENOMIC DNA]</scope>
    <source>
        <strain evidence="2 3">DSM 18063</strain>
    </source>
</reference>
<evidence type="ECO:0000256" key="1">
    <source>
        <dbReference type="SAM" id="SignalP"/>
    </source>
</evidence>
<name>A0A4R2Q684_9RHOB</name>
<keyword evidence="1" id="KW-0732">Signal</keyword>
<accession>A0A4R2Q684</accession>
<sequence length="130" mass="14336">MRSRFRPALLTAALICAPALAPAQQLLEQYVAVIGAQDLYNSRGIRLVEPWQILRQDRANFHRYGLRDVGDQGDSFFADMGNRAAMEQMLMRGRIDPVAAQAIVAGGATVVVQVWGRNGLGDHVTVDVFR</sequence>
<keyword evidence="3" id="KW-1185">Reference proteome</keyword>
<dbReference type="EMBL" id="SLXP01000001">
    <property type="protein sequence ID" value="TCP44190.1"/>
    <property type="molecule type" value="Genomic_DNA"/>
</dbReference>
<organism evidence="2 3">
    <name type="scientific">Rhodovulum marinum</name>
    <dbReference type="NCBI Taxonomy" id="320662"/>
    <lineage>
        <taxon>Bacteria</taxon>
        <taxon>Pseudomonadati</taxon>
        <taxon>Pseudomonadota</taxon>
        <taxon>Alphaproteobacteria</taxon>
        <taxon>Rhodobacterales</taxon>
        <taxon>Paracoccaceae</taxon>
        <taxon>Rhodovulum</taxon>
    </lineage>
</organism>
<gene>
    <name evidence="2" type="ORF">EV662_101281</name>
</gene>
<comment type="caution">
    <text evidence="2">The sequence shown here is derived from an EMBL/GenBank/DDBJ whole genome shotgun (WGS) entry which is preliminary data.</text>
</comment>
<dbReference type="Proteomes" id="UP000294835">
    <property type="component" value="Unassembled WGS sequence"/>
</dbReference>